<dbReference type="EMBL" id="GBRH01265261">
    <property type="protein sequence ID" value="JAD32634.1"/>
    <property type="molecule type" value="Transcribed_RNA"/>
</dbReference>
<reference evidence="1" key="1">
    <citation type="submission" date="2014-09" db="EMBL/GenBank/DDBJ databases">
        <authorList>
            <person name="Magalhaes I.L.F."/>
            <person name="Oliveira U."/>
            <person name="Santos F.R."/>
            <person name="Vidigal T.H.D.A."/>
            <person name="Brescovit A.D."/>
            <person name="Santos A.J."/>
        </authorList>
    </citation>
    <scope>NUCLEOTIDE SEQUENCE</scope>
    <source>
        <tissue evidence="1">Shoot tissue taken approximately 20 cm above the soil surface</tissue>
    </source>
</reference>
<organism evidence="1">
    <name type="scientific">Arundo donax</name>
    <name type="common">Giant reed</name>
    <name type="synonym">Donax arundinaceus</name>
    <dbReference type="NCBI Taxonomy" id="35708"/>
    <lineage>
        <taxon>Eukaryota</taxon>
        <taxon>Viridiplantae</taxon>
        <taxon>Streptophyta</taxon>
        <taxon>Embryophyta</taxon>
        <taxon>Tracheophyta</taxon>
        <taxon>Spermatophyta</taxon>
        <taxon>Magnoliopsida</taxon>
        <taxon>Liliopsida</taxon>
        <taxon>Poales</taxon>
        <taxon>Poaceae</taxon>
        <taxon>PACMAD clade</taxon>
        <taxon>Arundinoideae</taxon>
        <taxon>Arundineae</taxon>
        <taxon>Arundo</taxon>
    </lineage>
</organism>
<accession>A0A0A8YZT2</accession>
<proteinExistence type="predicted"/>
<name>A0A0A8YZT2_ARUDO</name>
<sequence length="14" mass="1717">MAYRLMHSSPEFTF</sequence>
<protein>
    <submittedName>
        <fullName evidence="1">Uncharacterized protein</fullName>
    </submittedName>
</protein>
<evidence type="ECO:0000313" key="1">
    <source>
        <dbReference type="EMBL" id="JAD32634.1"/>
    </source>
</evidence>
<reference evidence="1" key="2">
    <citation type="journal article" date="2015" name="Data Brief">
        <title>Shoot transcriptome of the giant reed, Arundo donax.</title>
        <authorList>
            <person name="Barrero R.A."/>
            <person name="Guerrero F.D."/>
            <person name="Moolhuijzen P."/>
            <person name="Goolsby J.A."/>
            <person name="Tidwell J."/>
            <person name="Bellgard S.E."/>
            <person name="Bellgard M.I."/>
        </authorList>
    </citation>
    <scope>NUCLEOTIDE SEQUENCE</scope>
    <source>
        <tissue evidence="1">Shoot tissue taken approximately 20 cm above the soil surface</tissue>
    </source>
</reference>